<dbReference type="Proteomes" id="UP000466681">
    <property type="component" value="Chromosome"/>
</dbReference>
<dbReference type="AlphaFoldDB" id="A0AAD1HE70"/>
<reference evidence="1 2" key="1">
    <citation type="journal article" date="2019" name="Emerg. Microbes Infect.">
        <title>Comprehensive subspecies identification of 175 nontuberculous mycobacteria species based on 7547 genomic profiles.</title>
        <authorList>
            <person name="Matsumoto Y."/>
            <person name="Kinjo T."/>
            <person name="Motooka D."/>
            <person name="Nabeya D."/>
            <person name="Jung N."/>
            <person name="Uechi K."/>
            <person name="Horii T."/>
            <person name="Iida T."/>
            <person name="Fujita J."/>
            <person name="Nakamura S."/>
        </authorList>
    </citation>
    <scope>NUCLEOTIDE SEQUENCE [LARGE SCALE GENOMIC DNA]</scope>
    <source>
        <strain evidence="1 2">JCM 6375</strain>
    </source>
</reference>
<gene>
    <name evidence="1" type="ORF">MMOR_41570</name>
</gene>
<accession>A0AAD1HE70</accession>
<dbReference type="EMBL" id="AP022560">
    <property type="protein sequence ID" value="BBX03221.1"/>
    <property type="molecule type" value="Genomic_DNA"/>
</dbReference>
<dbReference type="KEGG" id="mmor:MMOR_41570"/>
<evidence type="ECO:0000313" key="1">
    <source>
        <dbReference type="EMBL" id="BBX03221.1"/>
    </source>
</evidence>
<protein>
    <submittedName>
        <fullName evidence="1">Uncharacterized protein</fullName>
    </submittedName>
</protein>
<proteinExistence type="predicted"/>
<evidence type="ECO:0000313" key="2">
    <source>
        <dbReference type="Proteomes" id="UP000466681"/>
    </source>
</evidence>
<sequence length="99" mass="9879">MPVTDPGPVGTCSAYAAHPVPTRFAPGPAIGVALGVAAMGDAGSVTADVVEPASVELSLEHDTAPNIATAPRPAATIALWTVLIAIPICLGWRGPPSCR</sequence>
<keyword evidence="2" id="KW-1185">Reference proteome</keyword>
<name>A0AAD1HE70_9MYCO</name>
<organism evidence="1 2">
    <name type="scientific">Mycolicibacterium moriokaense</name>
    <dbReference type="NCBI Taxonomy" id="39691"/>
    <lineage>
        <taxon>Bacteria</taxon>
        <taxon>Bacillati</taxon>
        <taxon>Actinomycetota</taxon>
        <taxon>Actinomycetes</taxon>
        <taxon>Mycobacteriales</taxon>
        <taxon>Mycobacteriaceae</taxon>
        <taxon>Mycolicibacterium</taxon>
    </lineage>
</organism>